<dbReference type="EMBL" id="CAGKOT010000058">
    <property type="protein sequence ID" value="CAB5387426.1"/>
    <property type="molecule type" value="Genomic_DNA"/>
</dbReference>
<evidence type="ECO:0000313" key="2">
    <source>
        <dbReference type="Proteomes" id="UP000684084"/>
    </source>
</evidence>
<dbReference type="Proteomes" id="UP000684084">
    <property type="component" value="Unassembled WGS sequence"/>
</dbReference>
<proteinExistence type="predicted"/>
<comment type="caution">
    <text evidence="1">The sequence shown here is derived from an EMBL/GenBank/DDBJ whole genome shotgun (WGS) entry which is preliminary data.</text>
</comment>
<dbReference type="VEuPathDB" id="FungiDB:RhiirFUN_009147"/>
<evidence type="ECO:0000313" key="1">
    <source>
        <dbReference type="EMBL" id="CAB5387426.1"/>
    </source>
</evidence>
<accession>A0A915ZUB5</accession>
<name>A0A915ZUB5_9GLOM</name>
<dbReference type="AlphaFoldDB" id="A0A915ZUB5"/>
<reference evidence="1" key="1">
    <citation type="submission" date="2020-05" db="EMBL/GenBank/DDBJ databases">
        <authorList>
            <person name="Rincon C."/>
            <person name="Sanders R I."/>
            <person name="Robbins C."/>
            <person name="Chaturvedi A."/>
        </authorList>
    </citation>
    <scope>NUCLEOTIDE SEQUENCE</scope>
    <source>
        <strain evidence="1">CHB12</strain>
    </source>
</reference>
<protein>
    <submittedName>
        <fullName evidence="1">Uncharacterized protein</fullName>
    </submittedName>
</protein>
<gene>
    <name evidence="1" type="ORF">CHRIB12_LOCUS20144</name>
</gene>
<dbReference type="OrthoDB" id="2408471at2759"/>
<organism evidence="1 2">
    <name type="scientific">Rhizophagus irregularis</name>
    <dbReference type="NCBI Taxonomy" id="588596"/>
    <lineage>
        <taxon>Eukaryota</taxon>
        <taxon>Fungi</taxon>
        <taxon>Fungi incertae sedis</taxon>
        <taxon>Mucoromycota</taxon>
        <taxon>Glomeromycotina</taxon>
        <taxon>Glomeromycetes</taxon>
        <taxon>Glomerales</taxon>
        <taxon>Glomeraceae</taxon>
        <taxon>Rhizophagus</taxon>
    </lineage>
</organism>
<sequence>METIYDSGNTTNTVESDFQLSDNEKGQNSMNKFENNLTIGDFGKNLIVNDIEFHLELQEYPRTSEDGVAYVYSVSAFDHKKAREFFSLKNIQYAMDSKSGMAYEFECGFLGIIAIKNMRKCHGVKMCSHSAEELNSSHDSVNFETNTYKNIYNTYEHSIEKYTINFFVLSEGSSTKYFIGCNGWKRGESHRYLRIPLNVNIECLKELFQNYNFYSNSAEEDSTSNTALDSCYTVLPYNSKKQKMLQEI</sequence>